<evidence type="ECO:0000259" key="4">
    <source>
        <dbReference type="PROSITE" id="PS51387"/>
    </source>
</evidence>
<evidence type="ECO:0000256" key="1">
    <source>
        <dbReference type="ARBA" id="ARBA00005466"/>
    </source>
</evidence>
<keyword evidence="6" id="KW-1185">Reference proteome</keyword>
<dbReference type="InterPro" id="IPR012951">
    <property type="entry name" value="BBE"/>
</dbReference>
<dbReference type="SUPFAM" id="SSF56176">
    <property type="entry name" value="FAD-binding/transporter-associated domain-like"/>
    <property type="match status" value="1"/>
</dbReference>
<dbReference type="InterPro" id="IPR036318">
    <property type="entry name" value="FAD-bd_PCMH-like_sf"/>
</dbReference>
<accession>A0AAE8N8S4</accession>
<evidence type="ECO:0000313" key="6">
    <source>
        <dbReference type="Proteomes" id="UP001187682"/>
    </source>
</evidence>
<dbReference type="PANTHER" id="PTHR13878:SF155">
    <property type="entry name" value="ALCOHOL OXIDASE, PUTATIVE (AFU_ORTHOLOGUE AFUA_4G00430)-RELATED"/>
    <property type="match status" value="1"/>
</dbReference>
<feature type="signal peptide" evidence="3">
    <location>
        <begin position="1"/>
        <end position="22"/>
    </location>
</feature>
<dbReference type="GO" id="GO:0016491">
    <property type="term" value="F:oxidoreductase activity"/>
    <property type="evidence" value="ECO:0007669"/>
    <property type="project" value="UniProtKB-KW"/>
</dbReference>
<protein>
    <submittedName>
        <fullName evidence="5">Related to FAD/FMN-containing isoamyl alcohol oxidase MreA-like, putative</fullName>
    </submittedName>
</protein>
<dbReference type="Pfam" id="PF08031">
    <property type="entry name" value="BBE"/>
    <property type="match status" value="1"/>
</dbReference>
<feature type="domain" description="FAD-binding PCMH-type" evidence="4">
    <location>
        <begin position="119"/>
        <end position="305"/>
    </location>
</feature>
<sequence length="603" mass="64679">MTQFWAFSFVVLAGSLLSAASGSKCSTRCRCLPTEPCWPSDADWQSLNETVGGQLSQVSPLGAVCHDPSYNADVCNELVMGATYNSSLRAADPGAGQWANWEAWGEKNETCYVGTQRDIRCGQGRVSPYSVAAASANDIVEAVKFATKHNVRLVVKNTGHDFAGRSLAPHSLQVQTRPMRDIKFAQDFVPDGAKKGVGPAVTIGAGVQLFELYQFCHKKNVTVVAGFSSTVGAAGGYIQGGGHSILSPWKGLASDNVLQYTVVTAYGNHVTANSHQNKDLFWALRGGGGGTFGIVTSVTFAAHSNPPLTSFTMDIVRPTADTAFWKLVESLYENIPALNDFGTSISSLIYPETVAPSPVDGSPESGRALFTVRGFLVGNTEGFPSALTSLEDAWRAEDSDNGTLSAPADFRFNVTTFPSITDFYVGYLTGEDRGGASTLIGSHLVSRDFIASPGGPAAIADAFSKIKLSPNEAISGNVVAGGAVASSKVDSAVHPSWKRALSHMMIVRGWENGTPLNEQRALQEEITNVQVPILQALELPGEEMGAYLNEADAYEPDFQRSFWGANYQRLYKIKEKWDPRGVFIVRKGVGSENWDEEGICRKG</sequence>
<dbReference type="AlphaFoldDB" id="A0AAE8N8S4"/>
<dbReference type="PANTHER" id="PTHR13878">
    <property type="entry name" value="GULONOLACTONE OXIDASE"/>
    <property type="match status" value="1"/>
</dbReference>
<keyword evidence="2" id="KW-0560">Oxidoreductase</keyword>
<proteinExistence type="inferred from homology"/>
<dbReference type="PROSITE" id="PS51387">
    <property type="entry name" value="FAD_PCMH"/>
    <property type="match status" value="1"/>
</dbReference>
<dbReference type="Gene3D" id="3.30.465.10">
    <property type="match status" value="2"/>
</dbReference>
<organism evidence="5 6">
    <name type="scientific">Cephalotrichum gorgonifer</name>
    <dbReference type="NCBI Taxonomy" id="2041049"/>
    <lineage>
        <taxon>Eukaryota</taxon>
        <taxon>Fungi</taxon>
        <taxon>Dikarya</taxon>
        <taxon>Ascomycota</taxon>
        <taxon>Pezizomycotina</taxon>
        <taxon>Sordariomycetes</taxon>
        <taxon>Hypocreomycetidae</taxon>
        <taxon>Microascales</taxon>
        <taxon>Microascaceae</taxon>
        <taxon>Cephalotrichum</taxon>
    </lineage>
</organism>
<keyword evidence="3" id="KW-0732">Signal</keyword>
<feature type="chain" id="PRO_5042075266" evidence="3">
    <location>
        <begin position="23"/>
        <end position="603"/>
    </location>
</feature>
<dbReference type="EMBL" id="ONZQ02000019">
    <property type="protein sequence ID" value="SPO07197.1"/>
    <property type="molecule type" value="Genomic_DNA"/>
</dbReference>
<evidence type="ECO:0000313" key="5">
    <source>
        <dbReference type="EMBL" id="SPO07197.1"/>
    </source>
</evidence>
<comment type="caution">
    <text evidence="5">The sequence shown here is derived from an EMBL/GenBank/DDBJ whole genome shotgun (WGS) entry which is preliminary data.</text>
</comment>
<dbReference type="InterPro" id="IPR016166">
    <property type="entry name" value="FAD-bd_PCMH"/>
</dbReference>
<comment type="similarity">
    <text evidence="1">Belongs to the oxygen-dependent FAD-linked oxidoreductase family.</text>
</comment>
<dbReference type="InterPro" id="IPR050432">
    <property type="entry name" value="FAD-linked_Oxidoreductases_BP"/>
</dbReference>
<evidence type="ECO:0000256" key="2">
    <source>
        <dbReference type="ARBA" id="ARBA00023002"/>
    </source>
</evidence>
<dbReference type="InterPro" id="IPR006094">
    <property type="entry name" value="Oxid_FAD_bind_N"/>
</dbReference>
<dbReference type="GO" id="GO:0071949">
    <property type="term" value="F:FAD binding"/>
    <property type="evidence" value="ECO:0007669"/>
    <property type="project" value="InterPro"/>
</dbReference>
<dbReference type="InterPro" id="IPR016169">
    <property type="entry name" value="FAD-bd_PCMH_sub2"/>
</dbReference>
<evidence type="ECO:0000256" key="3">
    <source>
        <dbReference type="SAM" id="SignalP"/>
    </source>
</evidence>
<reference evidence="5" key="1">
    <citation type="submission" date="2018-03" db="EMBL/GenBank/DDBJ databases">
        <authorList>
            <person name="Guldener U."/>
        </authorList>
    </citation>
    <scope>NUCLEOTIDE SEQUENCE</scope>
</reference>
<dbReference type="Pfam" id="PF01565">
    <property type="entry name" value="FAD_binding_4"/>
    <property type="match status" value="1"/>
</dbReference>
<name>A0AAE8N8S4_9PEZI</name>
<dbReference type="Proteomes" id="UP001187682">
    <property type="component" value="Unassembled WGS sequence"/>
</dbReference>
<gene>
    <name evidence="5" type="ORF">DNG_09891</name>
</gene>